<dbReference type="PANTHER" id="PTHR23101:SF58">
    <property type="entry name" value="RAS AND RAB INTERACTOR 3"/>
    <property type="match status" value="1"/>
</dbReference>
<feature type="compositionally biased region" description="Polar residues" evidence="7">
    <location>
        <begin position="414"/>
        <end position="426"/>
    </location>
</feature>
<dbReference type="SUPFAM" id="SSF54236">
    <property type="entry name" value="Ubiquitin-like"/>
    <property type="match status" value="1"/>
</dbReference>
<dbReference type="Pfam" id="PF00788">
    <property type="entry name" value="RA"/>
    <property type="match status" value="1"/>
</dbReference>
<evidence type="ECO:0000256" key="2">
    <source>
        <dbReference type="ARBA" id="ARBA00006919"/>
    </source>
</evidence>
<dbReference type="Pfam" id="PF02204">
    <property type="entry name" value="VPS9"/>
    <property type="match status" value="1"/>
</dbReference>
<feature type="region of interest" description="Disordered" evidence="7">
    <location>
        <begin position="622"/>
        <end position="753"/>
    </location>
</feature>
<dbReference type="GO" id="GO:0016192">
    <property type="term" value="P:vesicle-mediated transport"/>
    <property type="evidence" value="ECO:0007669"/>
    <property type="project" value="InterPro"/>
</dbReference>
<feature type="region of interest" description="Disordered" evidence="7">
    <location>
        <begin position="414"/>
        <end position="484"/>
    </location>
</feature>
<evidence type="ECO:0000256" key="4">
    <source>
        <dbReference type="ARBA" id="ARBA00022490"/>
    </source>
</evidence>
<protein>
    <recommendedName>
        <fullName evidence="13">Ras and Rab interactor 3</fullName>
    </recommendedName>
</protein>
<feature type="region of interest" description="Disordered" evidence="7">
    <location>
        <begin position="128"/>
        <end position="148"/>
    </location>
</feature>
<dbReference type="SUPFAM" id="SSF55550">
    <property type="entry name" value="SH2 domain"/>
    <property type="match status" value="1"/>
</dbReference>
<dbReference type="Pfam" id="PF23268">
    <property type="entry name" value="RIN1"/>
    <property type="match status" value="1"/>
</dbReference>
<comment type="caution">
    <text evidence="11">The sequence shown here is derived from an EMBL/GenBank/DDBJ whole genome shotgun (WGS) entry which is preliminary data.</text>
</comment>
<comment type="subcellular location">
    <subcellularLocation>
        <location evidence="1">Cytoplasm</location>
    </subcellularLocation>
</comment>
<reference evidence="11" key="1">
    <citation type="journal article" date="2023" name="Science">
        <title>Genome structures resolve the early diversification of teleost fishes.</title>
        <authorList>
            <person name="Parey E."/>
            <person name="Louis A."/>
            <person name="Montfort J."/>
            <person name="Bouchez O."/>
            <person name="Roques C."/>
            <person name="Iampietro C."/>
            <person name="Lluch J."/>
            <person name="Castinel A."/>
            <person name="Donnadieu C."/>
            <person name="Desvignes T."/>
            <person name="Floi Bucao C."/>
            <person name="Jouanno E."/>
            <person name="Wen M."/>
            <person name="Mejri S."/>
            <person name="Dirks R."/>
            <person name="Jansen H."/>
            <person name="Henkel C."/>
            <person name="Chen W.J."/>
            <person name="Zahm M."/>
            <person name="Cabau C."/>
            <person name="Klopp C."/>
            <person name="Thompson A.W."/>
            <person name="Robinson-Rechavi M."/>
            <person name="Braasch I."/>
            <person name="Lecointre G."/>
            <person name="Bobe J."/>
            <person name="Postlethwait J.H."/>
            <person name="Berthelot C."/>
            <person name="Roest Crollius H."/>
            <person name="Guiguen Y."/>
        </authorList>
    </citation>
    <scope>NUCLEOTIDE SEQUENCE</scope>
    <source>
        <strain evidence="11">NC1722</strain>
    </source>
</reference>
<dbReference type="InterPro" id="IPR037191">
    <property type="entry name" value="VPS9_dom_sf"/>
</dbReference>
<evidence type="ECO:0000259" key="9">
    <source>
        <dbReference type="PROSITE" id="PS50200"/>
    </source>
</evidence>
<dbReference type="GO" id="GO:0031267">
    <property type="term" value="F:small GTPase binding"/>
    <property type="evidence" value="ECO:0007669"/>
    <property type="project" value="TreeGrafter"/>
</dbReference>
<evidence type="ECO:0000259" key="10">
    <source>
        <dbReference type="PROSITE" id="PS51205"/>
    </source>
</evidence>
<dbReference type="SUPFAM" id="SSF109993">
    <property type="entry name" value="VPS9 domain"/>
    <property type="match status" value="1"/>
</dbReference>
<evidence type="ECO:0000256" key="6">
    <source>
        <dbReference type="PROSITE-ProRule" id="PRU00191"/>
    </source>
</evidence>
<evidence type="ECO:0000256" key="3">
    <source>
        <dbReference type="ARBA" id="ARBA00022468"/>
    </source>
</evidence>
<proteinExistence type="inferred from homology"/>
<feature type="compositionally biased region" description="Polar residues" evidence="7">
    <location>
        <begin position="538"/>
        <end position="547"/>
    </location>
</feature>
<feature type="compositionally biased region" description="Low complexity" evidence="7">
    <location>
        <begin position="623"/>
        <end position="632"/>
    </location>
</feature>
<evidence type="ECO:0000256" key="7">
    <source>
        <dbReference type="SAM" id="MobiDB-lite"/>
    </source>
</evidence>
<dbReference type="PROSITE" id="PS50001">
    <property type="entry name" value="SH2"/>
    <property type="match status" value="1"/>
</dbReference>
<dbReference type="GO" id="GO:0030139">
    <property type="term" value="C:endocytic vesicle"/>
    <property type="evidence" value="ECO:0007669"/>
    <property type="project" value="TreeGrafter"/>
</dbReference>
<feature type="domain" description="VPS9" evidence="10">
    <location>
        <begin position="899"/>
        <end position="1042"/>
    </location>
</feature>
<dbReference type="CDD" id="cd16130">
    <property type="entry name" value="RA_Rin3"/>
    <property type="match status" value="1"/>
</dbReference>
<dbReference type="GO" id="GO:0005085">
    <property type="term" value="F:guanyl-nucleotide exchange factor activity"/>
    <property type="evidence" value="ECO:0007669"/>
    <property type="project" value="InterPro"/>
</dbReference>
<keyword evidence="12" id="KW-1185">Reference proteome</keyword>
<dbReference type="Gene3D" id="3.30.505.10">
    <property type="entry name" value="SH2 domain"/>
    <property type="match status" value="1"/>
</dbReference>
<dbReference type="InterPro" id="IPR003123">
    <property type="entry name" value="VPS9"/>
</dbReference>
<feature type="compositionally biased region" description="Low complexity" evidence="7">
    <location>
        <begin position="700"/>
        <end position="718"/>
    </location>
</feature>
<evidence type="ECO:0000256" key="1">
    <source>
        <dbReference type="ARBA" id="ARBA00004496"/>
    </source>
</evidence>
<evidence type="ECO:0000256" key="5">
    <source>
        <dbReference type="ARBA" id="ARBA00022999"/>
    </source>
</evidence>
<dbReference type="GO" id="GO:0007165">
    <property type="term" value="P:signal transduction"/>
    <property type="evidence" value="ECO:0007669"/>
    <property type="project" value="InterPro"/>
</dbReference>
<dbReference type="SMART" id="SM00314">
    <property type="entry name" value="RA"/>
    <property type="match status" value="1"/>
</dbReference>
<keyword evidence="5 6" id="KW-0727">SH2 domain</keyword>
<dbReference type="InterPro" id="IPR000159">
    <property type="entry name" value="RA_dom"/>
</dbReference>
<evidence type="ECO:0000313" key="11">
    <source>
        <dbReference type="EMBL" id="KAJ8410315.1"/>
    </source>
</evidence>
<evidence type="ECO:0000259" key="8">
    <source>
        <dbReference type="PROSITE" id="PS50001"/>
    </source>
</evidence>
<evidence type="ECO:0008006" key="13">
    <source>
        <dbReference type="Google" id="ProtNLM"/>
    </source>
</evidence>
<feature type="compositionally biased region" description="Basic residues" evidence="7">
    <location>
        <begin position="137"/>
        <end position="147"/>
    </location>
</feature>
<keyword evidence="4" id="KW-0963">Cytoplasm</keyword>
<name>A0AAD7SX18_9TELE</name>
<dbReference type="PROSITE" id="PS50200">
    <property type="entry name" value="RA"/>
    <property type="match status" value="1"/>
</dbReference>
<accession>A0AAD7SX18</accession>
<evidence type="ECO:0000313" key="12">
    <source>
        <dbReference type="Proteomes" id="UP001221898"/>
    </source>
</evidence>
<comment type="similarity">
    <text evidence="2">Belongs to the RIN (Ras interaction/interference) family.</text>
</comment>
<dbReference type="PANTHER" id="PTHR23101">
    <property type="entry name" value="RAB GDP/GTP EXCHANGE FACTOR"/>
    <property type="match status" value="1"/>
</dbReference>
<dbReference type="Gene3D" id="1.20.1050.80">
    <property type="entry name" value="VPS9 domain"/>
    <property type="match status" value="1"/>
</dbReference>
<feature type="region of interest" description="Disordered" evidence="7">
    <location>
        <begin position="518"/>
        <end position="606"/>
    </location>
</feature>
<dbReference type="SMART" id="SM00167">
    <property type="entry name" value="VPS9"/>
    <property type="match status" value="1"/>
</dbReference>
<dbReference type="InterPro" id="IPR036860">
    <property type="entry name" value="SH2_dom_sf"/>
</dbReference>
<dbReference type="PROSITE" id="PS51205">
    <property type="entry name" value="VPS9"/>
    <property type="match status" value="1"/>
</dbReference>
<dbReference type="EMBL" id="JAINUG010000027">
    <property type="protein sequence ID" value="KAJ8410315.1"/>
    <property type="molecule type" value="Genomic_DNA"/>
</dbReference>
<dbReference type="FunFam" id="1.20.1050.80:FF:000002">
    <property type="entry name" value="Ras and Rab interactor 2"/>
    <property type="match status" value="1"/>
</dbReference>
<dbReference type="GO" id="GO:0005829">
    <property type="term" value="C:cytosol"/>
    <property type="evidence" value="ECO:0007669"/>
    <property type="project" value="TreeGrafter"/>
</dbReference>
<keyword evidence="3" id="KW-0343">GTPase activation</keyword>
<dbReference type="InterPro" id="IPR000980">
    <property type="entry name" value="SH2"/>
</dbReference>
<dbReference type="InterPro" id="IPR029071">
    <property type="entry name" value="Ubiquitin-like_domsf"/>
</dbReference>
<dbReference type="InterPro" id="IPR045046">
    <property type="entry name" value="Vps9-like"/>
</dbReference>
<feature type="domain" description="Ras-associating" evidence="9">
    <location>
        <begin position="1076"/>
        <end position="1159"/>
    </location>
</feature>
<dbReference type="Proteomes" id="UP001221898">
    <property type="component" value="Unassembled WGS sequence"/>
</dbReference>
<feature type="domain" description="SH2" evidence="8">
    <location>
        <begin position="233"/>
        <end position="327"/>
    </location>
</feature>
<organism evidence="11 12">
    <name type="scientific">Aldrovandia affinis</name>
    <dbReference type="NCBI Taxonomy" id="143900"/>
    <lineage>
        <taxon>Eukaryota</taxon>
        <taxon>Metazoa</taxon>
        <taxon>Chordata</taxon>
        <taxon>Craniata</taxon>
        <taxon>Vertebrata</taxon>
        <taxon>Euteleostomi</taxon>
        <taxon>Actinopterygii</taxon>
        <taxon>Neopterygii</taxon>
        <taxon>Teleostei</taxon>
        <taxon>Notacanthiformes</taxon>
        <taxon>Halosauridae</taxon>
        <taxon>Aldrovandia</taxon>
    </lineage>
</organism>
<feature type="compositionally biased region" description="Low complexity" evidence="7">
    <location>
        <begin position="650"/>
        <end position="668"/>
    </location>
</feature>
<gene>
    <name evidence="11" type="ORF">AAFF_G00202960</name>
</gene>
<sequence length="1181" mass="129533">MYKSWKTVSAVHDGTSAVQEEAKGLHGVRLGTVSCPPHKPAATNYTADIFPLCKNAPLQSHIHGAGIGLAGRRNRVTVASWDFSCAGAQSRDFSVGLRAAGLSVALQLAPWDRVEIVDLQRRMSTAKQTQRPAHYLTGHRSHSPSKRGFRERLNWQGKDVLLFGEWRSWIGGCLSRAQPRDDKSSCYHSGNRTIFRGDRRAPLTDQTWNQAHISLPTHPLTILEKLIKTCPVWLQLGMAPERASGTLQREGPGIFLVRKNTSLKSMVLSVRLSDQEGAPQVQDLLIKEEKSLMYLEGSVLVFDDIFKLIAFYCVSRDILPFTLRLPQAITQATKYEDMDTISNLGSGFWTSSLNRCSEEGRGCSRRADPRSQGHDHDHAHHCSCEIELSMGNDRLWYVNPIFIEEYCGSQPQAAPISRSQSLTTPGQAGPKYKRPPPLPPRPHTSEELSPATKQAKDPVGGTALPIIAPAPPSPTSTAATKQEVDSNGVDVLAQPPQSQQGSSDEACVSAQLLACSTEGTDPAAQPPQGSSDRACPSAQLSACSSEETGPVAQPPQKNSARACPSAQPQPQRRIPPVPPRCRPSKKQLEEPAIEEEGTVTKEEGGQDTVAVATLICFDDLPEAELPPAGEEGALQEESIVPSLAGSVSMTTTTTTTTTTTNPDASKSPARPKKPPPVPPPRKKRPSQLGHGEPEGDPVETTDSAPPQTSSTPTPTRRSISAGDHKGADVSLYSPEGRGALLDHDSYSTSSAEEEAPAVALVTVRRSPTVILDRAKQRLSMVNLTNVFTGFMSADRKLKKRVVELARDGDSYFGSLVRDYRAFTLETMRKHASSTEMLQEIRLMMTQLKCYLVQSAELQTLVEPTVYPEEKLEAIIESALCKSVLKPLRDAVYSGLRDIHTRDESLRKLEENQQVVLGTTTTELGITTSVPEAPVMEKIQLKLASLHKEYSPEKKIAVLLKTCKIIYEAMSVGCPGKPHGADDFLPVLMYVVARSNMVALLLDVEYMMELMDPALQLGEGSYYLTTTYGALEHLKNYGRLEEPQQLSLEIQDSIHRWERRRTLNKARLSGTCVQDFINVSFLEAGSNTKTLGARRDTTAKDLCLQCAEKFEVLEPESYTLCVLLDGQYRPLAPSELPLSIKSSLHHSEPRREYFFVYRPGSWAMEATPPPQPPPTPPPDSLI</sequence>
<dbReference type="AlphaFoldDB" id="A0AAD7SX18"/>
<dbReference type="GO" id="GO:0005096">
    <property type="term" value="F:GTPase activator activity"/>
    <property type="evidence" value="ECO:0007669"/>
    <property type="project" value="UniProtKB-KW"/>
</dbReference>